<protein>
    <recommendedName>
        <fullName evidence="6">Bacterial surface antigen (D15) domain-containing protein</fullName>
    </recommendedName>
</protein>
<gene>
    <name evidence="7" type="ORF">BCY91_05390</name>
</gene>
<dbReference type="EMBL" id="MBTA01000023">
    <property type="protein sequence ID" value="RKD16304.1"/>
    <property type="molecule type" value="Genomic_DNA"/>
</dbReference>
<evidence type="ECO:0000313" key="8">
    <source>
        <dbReference type="Proteomes" id="UP000283433"/>
    </source>
</evidence>
<name>A0A419S636_9SPHI</name>
<sequence>MKSYRYYPVAIITFFVFIALGCRSTKRLSKDEALVTKLTINGVDEPFADQAEDFVALDIRPNSPFNLWLYNTFSRKGKLKIGEAPHLLDSSLVEISRNQIEKFLNIKGYLNAKVKDSISIKNKRAHVVFTAIPGTEFKFRNISFDVADSAVKEIYLNNRKSFTRIDSGKRYDTDSIAFEREQIYLLMKQNGYYDFVRQYMRPTVDTNFNAGVADIQIAILNPPGLAKHPIYTLGDTYVRIQPSSGIIAHPRQDRDTVVIDSQYRFYDYSHFFKPKKFVDYIYLDKGDIYNISNADLTTQRFFDLNAFRSVSVDFAKSKDSSKRELVGLMDIIPLKKKSNRLDGEYTFNSSITGLNAGLTYQNRNFFGGAELFEVKLRGGVQFDKNVDGSLSDRLLSRDFQVGVSLSFPRLITPFNIRSSGRNGIPHTRIASSYQNYRLTQSYLRKSLGFNLTYDWVETKYKLHSFTPVNISYSNALISADLAQLLISQGNAFFLSTLRSQLLSSSYYTYTVNLPKLTTYNNFTFFSGTAEIGGNSAALAAQLSNKYNSDGQKLLFGVPYYQYVKLETDVRFYKSFGGERQLVVRVNPGVGYSYGNVKSLPFDKRFFAGGSSGIRAWQARTLGPGNYNRASLASDSARFNLRNLDQLGDVKFEGNIEYRFKLIKNFIGSKVKGATFIDFGNVWQLRDNGLDGGQLKFNKLFEQTAIGVGLGLRFDVSFFVFRLDAGFKFKDPQFRGDDQYVVKYWFDREGRNRLKSNYAITNAPDKYSISQIQFGIGMPF</sequence>
<keyword evidence="5" id="KW-0998">Cell outer membrane</keyword>
<dbReference type="PANTHER" id="PTHR12815:SF47">
    <property type="entry name" value="TRANSLOCATION AND ASSEMBLY MODULE SUBUNIT TAMA"/>
    <property type="match status" value="1"/>
</dbReference>
<organism evidence="7 8">
    <name type="scientific">Pelobium manganitolerans</name>
    <dbReference type="NCBI Taxonomy" id="1842495"/>
    <lineage>
        <taxon>Bacteria</taxon>
        <taxon>Pseudomonadati</taxon>
        <taxon>Bacteroidota</taxon>
        <taxon>Sphingobacteriia</taxon>
        <taxon>Sphingobacteriales</taxon>
        <taxon>Sphingobacteriaceae</taxon>
        <taxon>Pelobium</taxon>
    </lineage>
</organism>
<comment type="subcellular location">
    <subcellularLocation>
        <location evidence="1">Membrane</location>
    </subcellularLocation>
</comment>
<evidence type="ECO:0000256" key="5">
    <source>
        <dbReference type="ARBA" id="ARBA00023237"/>
    </source>
</evidence>
<keyword evidence="3" id="KW-0732">Signal</keyword>
<dbReference type="Proteomes" id="UP000283433">
    <property type="component" value="Unassembled WGS sequence"/>
</dbReference>
<evidence type="ECO:0000256" key="4">
    <source>
        <dbReference type="ARBA" id="ARBA00023136"/>
    </source>
</evidence>
<dbReference type="Gene3D" id="2.40.160.50">
    <property type="entry name" value="membrane protein fhac: a member of the omp85/tpsb transporter family"/>
    <property type="match status" value="1"/>
</dbReference>
<reference evidence="7 8" key="1">
    <citation type="submission" date="2016-07" db="EMBL/GenBank/DDBJ databases">
        <title>Genome of Pelobium manganitolerans.</title>
        <authorList>
            <person name="Wu S."/>
            <person name="Wang G."/>
        </authorList>
    </citation>
    <scope>NUCLEOTIDE SEQUENCE [LARGE SCALE GENOMIC DNA]</scope>
    <source>
        <strain evidence="7 8">YS-25</strain>
    </source>
</reference>
<keyword evidence="4" id="KW-0472">Membrane</keyword>
<accession>A0A419S636</accession>
<dbReference type="PANTHER" id="PTHR12815">
    <property type="entry name" value="SORTING AND ASSEMBLY MACHINERY SAMM50 PROTEIN FAMILY MEMBER"/>
    <property type="match status" value="1"/>
</dbReference>
<comment type="caution">
    <text evidence="7">The sequence shown here is derived from an EMBL/GenBank/DDBJ whole genome shotgun (WGS) entry which is preliminary data.</text>
</comment>
<dbReference type="Pfam" id="PF01103">
    <property type="entry name" value="Omp85"/>
    <property type="match status" value="1"/>
</dbReference>
<evidence type="ECO:0000256" key="3">
    <source>
        <dbReference type="ARBA" id="ARBA00022729"/>
    </source>
</evidence>
<dbReference type="InterPro" id="IPR000184">
    <property type="entry name" value="Bac_surfAg_D15"/>
</dbReference>
<keyword evidence="8" id="KW-1185">Reference proteome</keyword>
<feature type="domain" description="Bacterial surface antigen (D15)" evidence="6">
    <location>
        <begin position="364"/>
        <end position="777"/>
    </location>
</feature>
<proteinExistence type="predicted"/>
<evidence type="ECO:0000313" key="7">
    <source>
        <dbReference type="EMBL" id="RKD16304.1"/>
    </source>
</evidence>
<dbReference type="InterPro" id="IPR039910">
    <property type="entry name" value="D15-like"/>
</dbReference>
<evidence type="ECO:0000259" key="6">
    <source>
        <dbReference type="Pfam" id="PF01103"/>
    </source>
</evidence>
<keyword evidence="2" id="KW-0812">Transmembrane</keyword>
<dbReference type="AlphaFoldDB" id="A0A419S636"/>
<evidence type="ECO:0000256" key="1">
    <source>
        <dbReference type="ARBA" id="ARBA00004370"/>
    </source>
</evidence>
<evidence type="ECO:0000256" key="2">
    <source>
        <dbReference type="ARBA" id="ARBA00022692"/>
    </source>
</evidence>
<dbReference type="PROSITE" id="PS51257">
    <property type="entry name" value="PROKAR_LIPOPROTEIN"/>
    <property type="match status" value="1"/>
</dbReference>
<dbReference type="GO" id="GO:0019867">
    <property type="term" value="C:outer membrane"/>
    <property type="evidence" value="ECO:0007669"/>
    <property type="project" value="InterPro"/>
</dbReference>